<protein>
    <recommendedName>
        <fullName evidence="3">Auxin response factor domain-containing protein</fullName>
    </recommendedName>
</protein>
<reference evidence="1 2" key="1">
    <citation type="submission" date="2019-01" db="EMBL/GenBank/DDBJ databases">
        <title>Sequencing of cultivated peanut Arachis hypogaea provides insights into genome evolution and oil improvement.</title>
        <authorList>
            <person name="Chen X."/>
        </authorList>
    </citation>
    <scope>NUCLEOTIDE SEQUENCE [LARGE SCALE GENOMIC DNA]</scope>
    <source>
        <strain evidence="2">cv. Fuhuasheng</strain>
        <tissue evidence="1">Leaves</tissue>
    </source>
</reference>
<dbReference type="GO" id="GO:0006355">
    <property type="term" value="P:regulation of DNA-templated transcription"/>
    <property type="evidence" value="ECO:0007669"/>
    <property type="project" value="InterPro"/>
</dbReference>
<evidence type="ECO:0008006" key="3">
    <source>
        <dbReference type="Google" id="ProtNLM"/>
    </source>
</evidence>
<dbReference type="Proteomes" id="UP000289738">
    <property type="component" value="Chromosome B05"/>
</dbReference>
<dbReference type="PANTHER" id="PTHR31384:SF79">
    <property type="entry name" value="AUXIN RESPONSE FACTOR 2"/>
    <property type="match status" value="1"/>
</dbReference>
<evidence type="ECO:0000313" key="2">
    <source>
        <dbReference type="Proteomes" id="UP000289738"/>
    </source>
</evidence>
<gene>
    <name evidence="1" type="ORF">Ahy_B05g073863</name>
</gene>
<dbReference type="GO" id="GO:0009725">
    <property type="term" value="P:response to hormone"/>
    <property type="evidence" value="ECO:0007669"/>
    <property type="project" value="InterPro"/>
</dbReference>
<organism evidence="1 2">
    <name type="scientific">Arachis hypogaea</name>
    <name type="common">Peanut</name>
    <dbReference type="NCBI Taxonomy" id="3818"/>
    <lineage>
        <taxon>Eukaryota</taxon>
        <taxon>Viridiplantae</taxon>
        <taxon>Streptophyta</taxon>
        <taxon>Embryophyta</taxon>
        <taxon>Tracheophyta</taxon>
        <taxon>Spermatophyta</taxon>
        <taxon>Magnoliopsida</taxon>
        <taxon>eudicotyledons</taxon>
        <taxon>Gunneridae</taxon>
        <taxon>Pentapetalae</taxon>
        <taxon>rosids</taxon>
        <taxon>fabids</taxon>
        <taxon>Fabales</taxon>
        <taxon>Fabaceae</taxon>
        <taxon>Papilionoideae</taxon>
        <taxon>50 kb inversion clade</taxon>
        <taxon>dalbergioids sensu lato</taxon>
        <taxon>Dalbergieae</taxon>
        <taxon>Pterocarpus clade</taxon>
        <taxon>Arachis</taxon>
    </lineage>
</organism>
<dbReference type="EMBL" id="SDMP01000015">
    <property type="protein sequence ID" value="RYR06536.1"/>
    <property type="molecule type" value="Genomic_DNA"/>
</dbReference>
<proteinExistence type="predicted"/>
<comment type="caution">
    <text evidence="1">The sequence shown here is derived from an EMBL/GenBank/DDBJ whole genome shotgun (WGS) entry which is preliminary data.</text>
</comment>
<name>A0A444YXA8_ARAHY</name>
<dbReference type="AlphaFoldDB" id="A0A444YXA8"/>
<dbReference type="PANTHER" id="PTHR31384">
    <property type="entry name" value="AUXIN RESPONSE FACTOR 4-RELATED"/>
    <property type="match status" value="1"/>
</dbReference>
<sequence length="181" mass="20955">MVILTTITTSTRQLLFGAEQQCLFFIFFLHLTQRELWHACVDPLVTVPREGERVFYFPQGHIEQEEASTNQVADQHMPVYDLPSKILCRVINVQLKAEPDTDEVLAQITLLPEQNECFLSFQDENAVDKEPPLPPRCRLLPCTLCLHLDKWSLRELILRSSEIATVGAIFNFRHEKYTLPF</sequence>
<evidence type="ECO:0000313" key="1">
    <source>
        <dbReference type="EMBL" id="RYR06536.1"/>
    </source>
</evidence>
<keyword evidence="2" id="KW-1185">Reference proteome</keyword>
<accession>A0A444YXA8</accession>
<dbReference type="InterPro" id="IPR044835">
    <property type="entry name" value="ARF_plant"/>
</dbReference>
<dbReference type="GO" id="GO:0003677">
    <property type="term" value="F:DNA binding"/>
    <property type="evidence" value="ECO:0007669"/>
    <property type="project" value="InterPro"/>
</dbReference>